<dbReference type="NCBIfam" id="NF001862">
    <property type="entry name" value="PRK00601.1"/>
    <property type="match status" value="1"/>
</dbReference>
<dbReference type="GO" id="GO:0046081">
    <property type="term" value="P:dUTP catabolic process"/>
    <property type="evidence" value="ECO:0007669"/>
    <property type="project" value="InterPro"/>
</dbReference>
<dbReference type="Gene3D" id="3.40.50.300">
    <property type="entry name" value="P-loop containing nucleotide triphosphate hydrolases"/>
    <property type="match status" value="1"/>
</dbReference>
<keyword evidence="5 11" id="KW-0378">Hydrolase</keyword>
<dbReference type="InterPro" id="IPR033704">
    <property type="entry name" value="dUTPase_trimeric"/>
</dbReference>
<dbReference type="InterPro" id="IPR027417">
    <property type="entry name" value="P-loop_NTPase"/>
</dbReference>
<dbReference type="SUPFAM" id="SSF52540">
    <property type="entry name" value="P-loop containing nucleoside triphosphate hydrolases"/>
    <property type="match status" value="1"/>
</dbReference>
<evidence type="ECO:0000259" key="9">
    <source>
        <dbReference type="Pfam" id="PF00692"/>
    </source>
</evidence>
<dbReference type="SUPFAM" id="SSF51283">
    <property type="entry name" value="dUTPase-like"/>
    <property type="match status" value="1"/>
</dbReference>
<dbReference type="OrthoDB" id="419889at2759"/>
<dbReference type="GO" id="GO:0004386">
    <property type="term" value="F:helicase activity"/>
    <property type="evidence" value="ECO:0007669"/>
    <property type="project" value="UniProtKB-KW"/>
</dbReference>
<dbReference type="EC" id="3.6.1.23" evidence="3"/>
<evidence type="ECO:0000256" key="4">
    <source>
        <dbReference type="ARBA" id="ARBA00022741"/>
    </source>
</evidence>
<dbReference type="Pfam" id="PF00692">
    <property type="entry name" value="dUTPase"/>
    <property type="match status" value="1"/>
</dbReference>
<keyword evidence="12" id="KW-1185">Reference proteome</keyword>
<comment type="similarity">
    <text evidence="2">Belongs to the dUTPase family.</text>
</comment>
<evidence type="ECO:0000313" key="12">
    <source>
        <dbReference type="Proteomes" id="UP000225706"/>
    </source>
</evidence>
<dbReference type="STRING" id="50429.A0A2B4RCM4"/>
<keyword evidence="6" id="KW-0347">Helicase</keyword>
<organism evidence="11 12">
    <name type="scientific">Stylophora pistillata</name>
    <name type="common">Smooth cauliflower coral</name>
    <dbReference type="NCBI Taxonomy" id="50429"/>
    <lineage>
        <taxon>Eukaryota</taxon>
        <taxon>Metazoa</taxon>
        <taxon>Cnidaria</taxon>
        <taxon>Anthozoa</taxon>
        <taxon>Hexacorallia</taxon>
        <taxon>Scleractinia</taxon>
        <taxon>Astrocoeniina</taxon>
        <taxon>Pocilloporidae</taxon>
        <taxon>Stylophora</taxon>
    </lineage>
</organism>
<evidence type="ECO:0000256" key="5">
    <source>
        <dbReference type="ARBA" id="ARBA00022801"/>
    </source>
</evidence>
<dbReference type="NCBIfam" id="TIGR00576">
    <property type="entry name" value="dut"/>
    <property type="match status" value="1"/>
</dbReference>
<name>A0A2B4RCM4_STYPI</name>
<dbReference type="InterPro" id="IPR008181">
    <property type="entry name" value="dUTPase"/>
</dbReference>
<proteinExistence type="inferred from homology"/>
<feature type="domain" description="dUTPase-like" evidence="9">
    <location>
        <begin position="377"/>
        <end position="507"/>
    </location>
</feature>
<comment type="pathway">
    <text evidence="1">Pyrimidine metabolism; dUMP biosynthesis; dUMP from dCTP (dUTP route): step 2/2.</text>
</comment>
<evidence type="ECO:0000256" key="1">
    <source>
        <dbReference type="ARBA" id="ARBA00005142"/>
    </source>
</evidence>
<dbReference type="GO" id="GO:0006226">
    <property type="term" value="P:dUMP biosynthetic process"/>
    <property type="evidence" value="ECO:0007669"/>
    <property type="project" value="UniProtKB-UniPathway"/>
</dbReference>
<dbReference type="Pfam" id="PF13361">
    <property type="entry name" value="UvrD_C"/>
    <property type="match status" value="1"/>
</dbReference>
<gene>
    <name evidence="11" type="primary">dut</name>
    <name evidence="11" type="ORF">AWC38_SpisGene21607</name>
</gene>
<evidence type="ECO:0000313" key="11">
    <source>
        <dbReference type="EMBL" id="PFX14250.1"/>
    </source>
</evidence>
<protein>
    <recommendedName>
        <fullName evidence="3">dUTP diphosphatase</fullName>
        <ecNumber evidence="3">3.6.1.23</ecNumber>
    </recommendedName>
</protein>
<dbReference type="Gene3D" id="2.70.40.10">
    <property type="match status" value="1"/>
</dbReference>
<comment type="caution">
    <text evidence="11">The sequence shown here is derived from an EMBL/GenBank/DDBJ whole genome shotgun (WGS) entry which is preliminary data.</text>
</comment>
<sequence length="511" mass="57894">MPSDDKSLFQVLLSPLFRLTYEDLHGILAHRGKNSLWQSLKSLVKKNTESLFSPIVEELLSLLKRVDYSTPFEFFAYLLNAQKGRQRFLKVFGHGVLEILDEFLRVISHYEAKHSTSLQGFLHWFDHFPGEVKREHSQSYDEVQVRTVHSAKGLQSPIVILPDTVRIPKSQDSLIREEKELLWIPTMEGHIFQTRNSVSKHQVALEQEYRRLLYVAMTRAENHLIVAGWASKKRMEKGCWYHLVEQGMKKIPEAKESQEGSFILLDNCEENSFDFTKDKKPSVFLQPLPPWTNQSLDSQNKEEFLSLDTSETLKTKSLQRGSWIHLLLEHLPKIPATQWEKFARTLIPASVLRGKDFDDLYEEVINIQMLPSGKGLPAPKIQTEGSAGLDLPAAIDSNVVLNPGERTLIPTGFVLGLPKGFEAQLRPRSGLAYKHGITVLNTPGTIDSDYRGEVKVLLINLGAEDFIIERGMRIAQMIIAPVPSVTLKMVSSLDETNRSIEGFGSTGMHAT</sequence>
<dbReference type="AlphaFoldDB" id="A0A2B4RCM4"/>
<evidence type="ECO:0000259" key="10">
    <source>
        <dbReference type="Pfam" id="PF13361"/>
    </source>
</evidence>
<evidence type="ECO:0000256" key="6">
    <source>
        <dbReference type="ARBA" id="ARBA00022806"/>
    </source>
</evidence>
<evidence type="ECO:0000256" key="7">
    <source>
        <dbReference type="ARBA" id="ARBA00022840"/>
    </source>
</evidence>
<dbReference type="UniPathway" id="UPA00610">
    <property type="reaction ID" value="UER00666"/>
</dbReference>
<dbReference type="InterPro" id="IPR029054">
    <property type="entry name" value="dUTPase-like"/>
</dbReference>
<reference evidence="12" key="1">
    <citation type="journal article" date="2017" name="bioRxiv">
        <title>Comparative analysis of the genomes of Stylophora pistillata and Acropora digitifera provides evidence for extensive differences between species of corals.</title>
        <authorList>
            <person name="Voolstra C.R."/>
            <person name="Li Y."/>
            <person name="Liew Y.J."/>
            <person name="Baumgarten S."/>
            <person name="Zoccola D."/>
            <person name="Flot J.-F."/>
            <person name="Tambutte S."/>
            <person name="Allemand D."/>
            <person name="Aranda M."/>
        </authorList>
    </citation>
    <scope>NUCLEOTIDE SEQUENCE [LARGE SCALE GENOMIC DNA]</scope>
</reference>
<accession>A0A2B4RCM4</accession>
<evidence type="ECO:0000256" key="3">
    <source>
        <dbReference type="ARBA" id="ARBA00012379"/>
    </source>
</evidence>
<dbReference type="EMBL" id="LSMT01000814">
    <property type="protein sequence ID" value="PFX14250.1"/>
    <property type="molecule type" value="Genomic_DNA"/>
</dbReference>
<dbReference type="GO" id="GO:0000287">
    <property type="term" value="F:magnesium ion binding"/>
    <property type="evidence" value="ECO:0007669"/>
    <property type="project" value="InterPro"/>
</dbReference>
<dbReference type="PANTHER" id="PTHR11241">
    <property type="entry name" value="DEOXYURIDINE 5'-TRIPHOSPHATE NUCLEOTIDOHYDROLASE"/>
    <property type="match status" value="1"/>
</dbReference>
<dbReference type="Gene3D" id="1.10.486.10">
    <property type="entry name" value="PCRA, domain 4"/>
    <property type="match status" value="1"/>
</dbReference>
<keyword evidence="8" id="KW-0546">Nucleotide metabolism</keyword>
<keyword evidence="4" id="KW-0547">Nucleotide-binding</keyword>
<keyword evidence="7" id="KW-0067">ATP-binding</keyword>
<feature type="domain" description="UvrD-like helicase C-terminal" evidence="10">
    <location>
        <begin position="96"/>
        <end position="226"/>
    </location>
</feature>
<evidence type="ECO:0000256" key="8">
    <source>
        <dbReference type="ARBA" id="ARBA00023080"/>
    </source>
</evidence>
<dbReference type="InterPro" id="IPR036157">
    <property type="entry name" value="dUTPase-like_sf"/>
</dbReference>
<dbReference type="GO" id="GO:0004170">
    <property type="term" value="F:dUTP diphosphatase activity"/>
    <property type="evidence" value="ECO:0007669"/>
    <property type="project" value="UniProtKB-EC"/>
</dbReference>
<dbReference type="InterPro" id="IPR014017">
    <property type="entry name" value="DNA_helicase_UvrD-like_C"/>
</dbReference>
<evidence type="ECO:0000256" key="2">
    <source>
        <dbReference type="ARBA" id="ARBA00006581"/>
    </source>
</evidence>
<dbReference type="GO" id="GO:0005524">
    <property type="term" value="F:ATP binding"/>
    <property type="evidence" value="ECO:0007669"/>
    <property type="project" value="UniProtKB-KW"/>
</dbReference>
<dbReference type="PANTHER" id="PTHR11241:SF0">
    <property type="entry name" value="DEOXYURIDINE 5'-TRIPHOSPHATE NUCLEOTIDOHYDROLASE"/>
    <property type="match status" value="1"/>
</dbReference>
<dbReference type="CDD" id="cd07557">
    <property type="entry name" value="trimeric_dUTPase"/>
    <property type="match status" value="1"/>
</dbReference>
<dbReference type="HAMAP" id="MF_00116">
    <property type="entry name" value="dUTPase_bact"/>
    <property type="match status" value="1"/>
</dbReference>
<dbReference type="Proteomes" id="UP000225706">
    <property type="component" value="Unassembled WGS sequence"/>
</dbReference>